<feature type="region of interest" description="Disordered" evidence="1">
    <location>
        <begin position="87"/>
        <end position="143"/>
    </location>
</feature>
<evidence type="ECO:0000313" key="3">
    <source>
        <dbReference type="Proteomes" id="UP000641853"/>
    </source>
</evidence>
<accession>A0A8H6R4X4</accession>
<reference evidence="2" key="1">
    <citation type="submission" date="2020-06" db="EMBL/GenBank/DDBJ databases">
        <title>Draft genome sequences of strains closely related to Aspergillus parafelis and Aspergillus hiratsukae.</title>
        <authorList>
            <person name="Dos Santos R.A.C."/>
            <person name="Rivero-Menendez O."/>
            <person name="Steenwyk J.L."/>
            <person name="Mead M.E."/>
            <person name="Goldman G.H."/>
            <person name="Alastruey-Izquierdo A."/>
            <person name="Rokas A."/>
        </authorList>
    </citation>
    <scope>NUCLEOTIDE SEQUENCE</scope>
    <source>
        <strain evidence="2">CNM-CM7691</strain>
    </source>
</reference>
<keyword evidence="3" id="KW-1185">Reference proteome</keyword>
<gene>
    <name evidence="2" type="ORF">CNMCM7691_006053</name>
</gene>
<evidence type="ECO:0000313" key="2">
    <source>
        <dbReference type="EMBL" id="KAF7184691.1"/>
    </source>
</evidence>
<organism evidence="2 3">
    <name type="scientific">Aspergillus felis</name>
    <dbReference type="NCBI Taxonomy" id="1287682"/>
    <lineage>
        <taxon>Eukaryota</taxon>
        <taxon>Fungi</taxon>
        <taxon>Dikarya</taxon>
        <taxon>Ascomycota</taxon>
        <taxon>Pezizomycotina</taxon>
        <taxon>Eurotiomycetes</taxon>
        <taxon>Eurotiomycetidae</taxon>
        <taxon>Eurotiales</taxon>
        <taxon>Aspergillaceae</taxon>
        <taxon>Aspergillus</taxon>
        <taxon>Aspergillus subgen. Fumigati</taxon>
    </lineage>
</organism>
<dbReference type="EMBL" id="JACBAG010001574">
    <property type="protein sequence ID" value="KAF7184691.1"/>
    <property type="molecule type" value="Genomic_DNA"/>
</dbReference>
<sequence>MQTHFGVSWSIAGTSRQRVALELQGHILGTLAVRTYRRWFHIRGVFLRGVPRQEKVLVSCEDREVELGEGERMNRWTLWHQRPWIETPDTVGGEWDQSEGEFGGEGDEEEGDEEEGYLGDCEEMDEDDEDDEEEDGEDEELRADCPVAIHEVKTANSTETEELGGSYVAFVGHLEDSRSMASLILGICGVEMDDSE</sequence>
<feature type="compositionally biased region" description="Acidic residues" evidence="1">
    <location>
        <begin position="96"/>
        <end position="141"/>
    </location>
</feature>
<name>A0A8H6R4X4_9EURO</name>
<evidence type="ECO:0000256" key="1">
    <source>
        <dbReference type="SAM" id="MobiDB-lite"/>
    </source>
</evidence>
<proteinExistence type="predicted"/>
<dbReference type="Proteomes" id="UP000641853">
    <property type="component" value="Unassembled WGS sequence"/>
</dbReference>
<comment type="caution">
    <text evidence="2">The sequence shown here is derived from an EMBL/GenBank/DDBJ whole genome shotgun (WGS) entry which is preliminary data.</text>
</comment>
<dbReference type="AlphaFoldDB" id="A0A8H6R4X4"/>
<protein>
    <submittedName>
        <fullName evidence="2">Uncharacterized protein</fullName>
    </submittedName>
</protein>